<dbReference type="Pfam" id="PF00534">
    <property type="entry name" value="Glycos_transf_1"/>
    <property type="match status" value="1"/>
</dbReference>
<gene>
    <name evidence="2" type="ORF">KOY48_02620</name>
</gene>
<keyword evidence="3" id="KW-1185">Reference proteome</keyword>
<proteinExistence type="predicted"/>
<dbReference type="CDD" id="cd03801">
    <property type="entry name" value="GT4_PimA-like"/>
    <property type="match status" value="1"/>
</dbReference>
<dbReference type="Proteomes" id="UP000679129">
    <property type="component" value="Chromosome"/>
</dbReference>
<dbReference type="SUPFAM" id="SSF53756">
    <property type="entry name" value="UDP-Glycosyltransferase/glycogen phosphorylase"/>
    <property type="match status" value="1"/>
</dbReference>
<accession>A0A8F1MCR1</accession>
<feature type="domain" description="Glycosyl transferase family 1" evidence="1">
    <location>
        <begin position="5"/>
        <end position="161"/>
    </location>
</feature>
<evidence type="ECO:0000313" key="3">
    <source>
        <dbReference type="Proteomes" id="UP000679129"/>
    </source>
</evidence>
<dbReference type="InterPro" id="IPR001296">
    <property type="entry name" value="Glyco_trans_1"/>
</dbReference>
<organism evidence="2 3">
    <name type="scientific">Candidatus Minimicrobia naudis</name>
    <dbReference type="NCBI Taxonomy" id="2841263"/>
    <lineage>
        <taxon>Bacteria</taxon>
        <taxon>Candidatus Saccharimonadota</taxon>
        <taxon>Candidatus Saccharimonadota incertae sedis</taxon>
        <taxon>Candidatus Minimicrobia</taxon>
    </lineage>
</organism>
<reference evidence="2" key="1">
    <citation type="submission" date="2021-06" db="EMBL/GenBank/DDBJ databases">
        <title>An adapted protocol for Saccharibacteria cultivation: two new species join this phylum of Candidate Phyla Radiations.</title>
        <authorList>
            <person name="Ibrahim A."/>
            <person name="Maatouk M."/>
            <person name="Zgheib R."/>
            <person name="Haddad G."/>
            <person name="Bou Khalil J."/>
            <person name="Raoult D."/>
            <person name="Bittar F."/>
        </authorList>
    </citation>
    <scope>NUCLEOTIDE SEQUENCE</scope>
    <source>
        <strain evidence="2">IHU1</strain>
    </source>
</reference>
<dbReference type="PANTHER" id="PTHR45947">
    <property type="entry name" value="SULFOQUINOVOSYL TRANSFERASE SQD2"/>
    <property type="match status" value="1"/>
</dbReference>
<sequence length="184" mass="20725">MEELKKDGYTVVDALTRLTVQKGLTYFVRAAAKALEKYEKIVFVLSGNGEQRDELIELAADLGISDKMIFTGFVRGKQWRDIYCLIDVFVMSSVSEPFGLTALEAAHHDTALLISRQSGVGEVLNNIMRFDYWDVNKLADEIVNIAESPALQKSLKKNVKNEYARISWQDAARKCLKLYKGALV</sequence>
<evidence type="ECO:0000259" key="1">
    <source>
        <dbReference type="Pfam" id="PF00534"/>
    </source>
</evidence>
<dbReference type="KEGG" id="mnd:KOY48_02620"/>
<dbReference type="EMBL" id="CP076460">
    <property type="protein sequence ID" value="QWQ32695.1"/>
    <property type="molecule type" value="Genomic_DNA"/>
</dbReference>
<dbReference type="Gene3D" id="3.40.50.2000">
    <property type="entry name" value="Glycogen Phosphorylase B"/>
    <property type="match status" value="2"/>
</dbReference>
<dbReference type="GO" id="GO:0016757">
    <property type="term" value="F:glycosyltransferase activity"/>
    <property type="evidence" value="ECO:0007669"/>
    <property type="project" value="InterPro"/>
</dbReference>
<dbReference type="InterPro" id="IPR050194">
    <property type="entry name" value="Glycosyltransferase_grp1"/>
</dbReference>
<dbReference type="AlphaFoldDB" id="A0A8F1MCR1"/>
<name>A0A8F1MCR1_9BACT</name>
<protein>
    <submittedName>
        <fullName evidence="2">Glycosyltransferase family 4 protein</fullName>
    </submittedName>
</protein>
<evidence type="ECO:0000313" key="2">
    <source>
        <dbReference type="EMBL" id="QWQ32695.1"/>
    </source>
</evidence>
<dbReference type="PANTHER" id="PTHR45947:SF3">
    <property type="entry name" value="SULFOQUINOVOSYL TRANSFERASE SQD2"/>
    <property type="match status" value="1"/>
</dbReference>